<accession>A0A077R447</accession>
<protein>
    <submittedName>
        <fullName evidence="1">Uncharacterized protein</fullName>
    </submittedName>
</protein>
<proteinExistence type="predicted"/>
<dbReference type="EMBL" id="HG529584">
    <property type="protein sequence ID" value="CDI53633.1"/>
    <property type="molecule type" value="Genomic_DNA"/>
</dbReference>
<dbReference type="AlphaFoldDB" id="A0A077R447"/>
<name>A0A077R447_9BASI</name>
<evidence type="ECO:0000313" key="1">
    <source>
        <dbReference type="EMBL" id="CDI53633.1"/>
    </source>
</evidence>
<reference evidence="1" key="1">
    <citation type="journal article" date="2014" name="Genome Biol. Evol.">
        <title>Gene Loss Rather Than Gene Gain Is Associated with a Host Jump from Monocots to Dicots in the Smut Fungus Melanopsichium pennsylvanicum.</title>
        <authorList>
            <person name="Sharma R."/>
            <person name="Mishra B."/>
            <person name="Runge F."/>
            <person name="Thines M."/>
        </authorList>
    </citation>
    <scope>NUCLEOTIDE SEQUENCE</scope>
    <source>
        <strain evidence="1">4</strain>
    </source>
</reference>
<organism evidence="1">
    <name type="scientific">Melanopsichium pennsylvanicum 4</name>
    <dbReference type="NCBI Taxonomy" id="1398559"/>
    <lineage>
        <taxon>Eukaryota</taxon>
        <taxon>Fungi</taxon>
        <taxon>Dikarya</taxon>
        <taxon>Basidiomycota</taxon>
        <taxon>Ustilaginomycotina</taxon>
        <taxon>Ustilaginomycetes</taxon>
        <taxon>Ustilaginales</taxon>
        <taxon>Ustilaginaceae</taxon>
        <taxon>Melanopsichium</taxon>
    </lineage>
</organism>
<sequence length="95" mass="10500">MVVVVVEEVVRARANTRKLLHPKTPNTRVLPQHLAVSSASKLCKHSKGSEHRSGRRTFIIGVSQALRTHTSVRTFRIIRGYSACPPPCLCVARSS</sequence>